<comment type="subunit">
    <text evidence="8">Homotetramer.</text>
</comment>
<evidence type="ECO:0000256" key="5">
    <source>
        <dbReference type="ARBA" id="ARBA00022741"/>
    </source>
</evidence>
<evidence type="ECO:0000256" key="6">
    <source>
        <dbReference type="ARBA" id="ARBA00022777"/>
    </source>
</evidence>
<evidence type="ECO:0000256" key="7">
    <source>
        <dbReference type="ARBA" id="ARBA00022840"/>
    </source>
</evidence>
<keyword evidence="7 8" id="KW-0067">ATP-binding</keyword>
<feature type="binding site" evidence="8">
    <location>
        <position position="150"/>
    </location>
    <ligand>
        <name>Zn(2+)</name>
        <dbReference type="ChEBI" id="CHEBI:29105"/>
    </ligand>
</feature>
<dbReference type="PATRIC" id="fig|1503.3.peg.1915"/>
<dbReference type="InterPro" id="IPR001267">
    <property type="entry name" value="Thymidine_kinase"/>
</dbReference>
<dbReference type="EMBL" id="LGSS01000003">
    <property type="protein sequence ID" value="KNF09276.1"/>
    <property type="molecule type" value="Genomic_DNA"/>
</dbReference>
<dbReference type="STRING" id="1503.CLPU_3c00540"/>
<dbReference type="PANTHER" id="PTHR11441">
    <property type="entry name" value="THYMIDINE KINASE"/>
    <property type="match status" value="1"/>
</dbReference>
<feature type="active site" description="Proton acceptor" evidence="8 9">
    <location>
        <position position="90"/>
    </location>
</feature>
<name>A0A0L0WCU1_GOTPU</name>
<sequence>MAQLFFIYSTMNSGKSLDLLKSAHNYTIQGKVPLLFTSEFDTRNIEITDNDLKGEIFTRVGLKQEAWLIERVNVISLVKSSNADCIFVDEAQFLKEKHVITLTEIVDKLNVPVICYGLKNDFLNNLFEGSKMLLTYADKIQEMKTICFYCNRKATMNMRLINNVPHFSGQQICIDENKQDKEVSYLPVCRKCYMNFKQGK</sequence>
<comment type="catalytic activity">
    <reaction evidence="8 11">
        <text>thymidine + ATP = dTMP + ADP + H(+)</text>
        <dbReference type="Rhea" id="RHEA:19129"/>
        <dbReference type="ChEBI" id="CHEBI:15378"/>
        <dbReference type="ChEBI" id="CHEBI:17748"/>
        <dbReference type="ChEBI" id="CHEBI:30616"/>
        <dbReference type="ChEBI" id="CHEBI:63528"/>
        <dbReference type="ChEBI" id="CHEBI:456216"/>
        <dbReference type="EC" id="2.7.1.21"/>
    </reaction>
</comment>
<keyword evidence="14" id="KW-1185">Reference proteome</keyword>
<dbReference type="NCBIfam" id="NF003300">
    <property type="entry name" value="PRK04296.1-5"/>
    <property type="match status" value="1"/>
</dbReference>
<dbReference type="Gene3D" id="3.30.60.20">
    <property type="match status" value="1"/>
</dbReference>
<dbReference type="RefSeq" id="WP_050354276.1">
    <property type="nucleotide sequence ID" value="NZ_LGSS01000003.1"/>
</dbReference>
<protein>
    <recommendedName>
        <fullName evidence="2 8">Thymidine kinase</fullName>
        <ecNumber evidence="2 8">2.7.1.21</ecNumber>
    </recommendedName>
</protein>
<comment type="subcellular location">
    <subcellularLocation>
        <location evidence="8">Cytoplasm</location>
    </subcellularLocation>
</comment>
<evidence type="ECO:0000313" key="14">
    <source>
        <dbReference type="Proteomes" id="UP000037267"/>
    </source>
</evidence>
<dbReference type="SUPFAM" id="SSF52540">
    <property type="entry name" value="P-loop containing nucleoside triphosphate hydrolases"/>
    <property type="match status" value="1"/>
</dbReference>
<evidence type="ECO:0000256" key="3">
    <source>
        <dbReference type="ARBA" id="ARBA00022634"/>
    </source>
</evidence>
<keyword evidence="8" id="KW-0479">Metal-binding</keyword>
<dbReference type="GO" id="GO:0005829">
    <property type="term" value="C:cytosol"/>
    <property type="evidence" value="ECO:0007669"/>
    <property type="project" value="TreeGrafter"/>
</dbReference>
<keyword evidence="5 8" id="KW-0547">Nucleotide-binding</keyword>
<evidence type="ECO:0000256" key="9">
    <source>
        <dbReference type="PIRSR" id="PIRSR035805-1"/>
    </source>
</evidence>
<feature type="binding site" evidence="8">
    <location>
        <begin position="9"/>
        <end position="16"/>
    </location>
    <ligand>
        <name>ATP</name>
        <dbReference type="ChEBI" id="CHEBI:30616"/>
    </ligand>
</feature>
<feature type="binding site" evidence="8">
    <location>
        <position position="192"/>
    </location>
    <ligand>
        <name>Zn(2+)</name>
        <dbReference type="ChEBI" id="CHEBI:29105"/>
    </ligand>
</feature>
<feature type="binding site" evidence="8">
    <location>
        <position position="147"/>
    </location>
    <ligand>
        <name>Zn(2+)</name>
        <dbReference type="ChEBI" id="CHEBI:29105"/>
    </ligand>
</feature>
<evidence type="ECO:0000256" key="10">
    <source>
        <dbReference type="PIRSR" id="PIRSR035805-2"/>
    </source>
</evidence>
<proteinExistence type="inferred from homology"/>
<dbReference type="Proteomes" id="UP000037267">
    <property type="component" value="Unassembled WGS sequence"/>
</dbReference>
<evidence type="ECO:0000256" key="1">
    <source>
        <dbReference type="ARBA" id="ARBA00007587"/>
    </source>
</evidence>
<dbReference type="GO" id="GO:0004797">
    <property type="term" value="F:thymidine kinase activity"/>
    <property type="evidence" value="ECO:0007669"/>
    <property type="project" value="UniProtKB-UniRule"/>
</dbReference>
<dbReference type="HAMAP" id="MF_00124">
    <property type="entry name" value="Thymidine_kinase"/>
    <property type="match status" value="1"/>
</dbReference>
<reference evidence="14" key="1">
    <citation type="submission" date="2015-07" db="EMBL/GenBank/DDBJ databases">
        <title>Draft genome sequence of the purine-degrading Gottschalkia purinilyticum DSM 1384 (formerly Clostridium purinilyticum).</title>
        <authorList>
            <person name="Poehlein A."/>
            <person name="Schiel-Bengelsdorf B."/>
            <person name="Bengelsdorf F.R."/>
            <person name="Daniel R."/>
            <person name="Duerre P."/>
        </authorList>
    </citation>
    <scope>NUCLEOTIDE SEQUENCE [LARGE SCALE GENOMIC DNA]</scope>
    <source>
        <strain evidence="14">DSM 1384</strain>
    </source>
</reference>
<accession>A0A0L0WCU1</accession>
<evidence type="ECO:0000256" key="4">
    <source>
        <dbReference type="ARBA" id="ARBA00022679"/>
    </source>
</evidence>
<feature type="binding site" evidence="8">
    <location>
        <begin position="89"/>
        <end position="92"/>
    </location>
    <ligand>
        <name>ATP</name>
        <dbReference type="ChEBI" id="CHEBI:30616"/>
    </ligand>
</feature>
<organism evidence="13 14">
    <name type="scientific">Gottschalkia purinilytica</name>
    <name type="common">Clostridium purinilyticum</name>
    <dbReference type="NCBI Taxonomy" id="1503"/>
    <lineage>
        <taxon>Bacteria</taxon>
        <taxon>Bacillati</taxon>
        <taxon>Bacillota</taxon>
        <taxon>Tissierellia</taxon>
        <taxon>Tissierellales</taxon>
        <taxon>Gottschalkiaceae</taxon>
        <taxon>Gottschalkia</taxon>
    </lineage>
</organism>
<dbReference type="EC" id="2.7.1.21" evidence="2 8"/>
<dbReference type="SUPFAM" id="SSF57716">
    <property type="entry name" value="Glucocorticoid receptor-like (DNA-binding domain)"/>
    <property type="match status" value="1"/>
</dbReference>
<keyword evidence="4 8" id="KW-0808">Transferase</keyword>
<gene>
    <name evidence="8" type="primary">tdk</name>
    <name evidence="13" type="ORF">CLPU_3c00540</name>
</gene>
<dbReference type="Pfam" id="PF00265">
    <property type="entry name" value="TK"/>
    <property type="match status" value="1"/>
</dbReference>
<dbReference type="Gene3D" id="3.40.50.300">
    <property type="entry name" value="P-loop containing nucleotide triphosphate hydrolases"/>
    <property type="match status" value="1"/>
</dbReference>
<feature type="binding site" evidence="8">
    <location>
        <position position="189"/>
    </location>
    <ligand>
        <name>Zn(2+)</name>
        <dbReference type="ChEBI" id="CHEBI:29105"/>
    </ligand>
</feature>
<feature type="binding site" evidence="10">
    <location>
        <position position="185"/>
    </location>
    <ligand>
        <name>substrate</name>
    </ligand>
</feature>
<dbReference type="AlphaFoldDB" id="A0A0L0WCU1"/>
<evidence type="ECO:0000256" key="2">
    <source>
        <dbReference type="ARBA" id="ARBA00012118"/>
    </source>
</evidence>
<dbReference type="GO" id="GO:0005524">
    <property type="term" value="F:ATP binding"/>
    <property type="evidence" value="ECO:0007669"/>
    <property type="project" value="UniProtKB-UniRule"/>
</dbReference>
<evidence type="ECO:0000256" key="12">
    <source>
        <dbReference type="RuleBase" id="RU004165"/>
    </source>
</evidence>
<dbReference type="GO" id="GO:0071897">
    <property type="term" value="P:DNA biosynthetic process"/>
    <property type="evidence" value="ECO:0007669"/>
    <property type="project" value="UniProtKB-KW"/>
</dbReference>
<dbReference type="PIRSF" id="PIRSF035805">
    <property type="entry name" value="TK_cell"/>
    <property type="match status" value="1"/>
</dbReference>
<comment type="caution">
    <text evidence="13">The sequence shown here is derived from an EMBL/GenBank/DDBJ whole genome shotgun (WGS) entry which is preliminary data.</text>
</comment>
<keyword evidence="8" id="KW-0963">Cytoplasm</keyword>
<evidence type="ECO:0000256" key="8">
    <source>
        <dbReference type="HAMAP-Rule" id="MF_00124"/>
    </source>
</evidence>
<dbReference type="GO" id="GO:0008270">
    <property type="term" value="F:zinc ion binding"/>
    <property type="evidence" value="ECO:0007669"/>
    <property type="project" value="UniProtKB-UniRule"/>
</dbReference>
<comment type="similarity">
    <text evidence="1 8 12">Belongs to the thymidine kinase family.</text>
</comment>
<dbReference type="PANTHER" id="PTHR11441:SF0">
    <property type="entry name" value="THYMIDINE KINASE, CYTOSOLIC"/>
    <property type="match status" value="1"/>
</dbReference>
<keyword evidence="6 8" id="KW-0418">Kinase</keyword>
<evidence type="ECO:0000256" key="11">
    <source>
        <dbReference type="RuleBase" id="RU000544"/>
    </source>
</evidence>
<keyword evidence="3 8" id="KW-0237">DNA synthesis</keyword>
<keyword evidence="8" id="KW-0862">Zinc</keyword>
<dbReference type="GO" id="GO:0046104">
    <property type="term" value="P:thymidine metabolic process"/>
    <property type="evidence" value="ECO:0007669"/>
    <property type="project" value="TreeGrafter"/>
</dbReference>
<dbReference type="OrthoDB" id="9781579at2"/>
<evidence type="ECO:0000313" key="13">
    <source>
        <dbReference type="EMBL" id="KNF09276.1"/>
    </source>
</evidence>
<dbReference type="InterPro" id="IPR027417">
    <property type="entry name" value="P-loop_NTPase"/>
</dbReference>